<protein>
    <submittedName>
        <fullName evidence="3">Uncharacterized protein</fullName>
    </submittedName>
</protein>
<keyword evidence="2" id="KW-0732">Signal</keyword>
<evidence type="ECO:0000256" key="2">
    <source>
        <dbReference type="SAM" id="SignalP"/>
    </source>
</evidence>
<keyword evidence="4" id="KW-1185">Reference proteome</keyword>
<feature type="region of interest" description="Disordered" evidence="1">
    <location>
        <begin position="119"/>
        <end position="140"/>
    </location>
</feature>
<evidence type="ECO:0000313" key="4">
    <source>
        <dbReference type="Proteomes" id="UP000054498"/>
    </source>
</evidence>
<feature type="signal peptide" evidence="2">
    <location>
        <begin position="1"/>
        <end position="16"/>
    </location>
</feature>
<accession>A0A0D2MGU4</accession>
<dbReference type="EMBL" id="KK104210">
    <property type="protein sequence ID" value="KIY94260.1"/>
    <property type="molecule type" value="Genomic_DNA"/>
</dbReference>
<sequence length="140" mass="14348">MLITLLGWAVVLSVFANTLHRPARVLQSATADAPSQPGSHDSHGFSGMGARWASRATAVASRASVGCRPMPDLGFDYPPLRPVRQALAALHCQPPLPRQDTEAAYSAALLELDPLSPAGAPHAAAAAAAAGPRRGRAGAA</sequence>
<dbReference type="AlphaFoldDB" id="A0A0D2MGU4"/>
<gene>
    <name evidence="3" type="ORF">MNEG_13704</name>
</gene>
<dbReference type="KEGG" id="mng:MNEG_13704"/>
<reference evidence="3 4" key="1">
    <citation type="journal article" date="2013" name="BMC Genomics">
        <title>Reconstruction of the lipid metabolism for the microalga Monoraphidium neglectum from its genome sequence reveals characteristics suitable for biofuel production.</title>
        <authorList>
            <person name="Bogen C."/>
            <person name="Al-Dilaimi A."/>
            <person name="Albersmeier A."/>
            <person name="Wichmann J."/>
            <person name="Grundmann M."/>
            <person name="Rupp O."/>
            <person name="Lauersen K.J."/>
            <person name="Blifernez-Klassen O."/>
            <person name="Kalinowski J."/>
            <person name="Goesmann A."/>
            <person name="Mussgnug J.H."/>
            <person name="Kruse O."/>
        </authorList>
    </citation>
    <scope>NUCLEOTIDE SEQUENCE [LARGE SCALE GENOMIC DNA]</scope>
    <source>
        <strain evidence="3 4">SAG 48.87</strain>
    </source>
</reference>
<evidence type="ECO:0000256" key="1">
    <source>
        <dbReference type="SAM" id="MobiDB-lite"/>
    </source>
</evidence>
<dbReference type="RefSeq" id="XP_013893280.1">
    <property type="nucleotide sequence ID" value="XM_014037826.1"/>
</dbReference>
<feature type="compositionally biased region" description="Low complexity" evidence="1">
    <location>
        <begin position="119"/>
        <end position="132"/>
    </location>
</feature>
<feature type="chain" id="PRO_5002247753" evidence="2">
    <location>
        <begin position="17"/>
        <end position="140"/>
    </location>
</feature>
<evidence type="ECO:0000313" key="3">
    <source>
        <dbReference type="EMBL" id="KIY94260.1"/>
    </source>
</evidence>
<proteinExistence type="predicted"/>
<dbReference type="Proteomes" id="UP000054498">
    <property type="component" value="Unassembled WGS sequence"/>
</dbReference>
<organism evidence="3 4">
    <name type="scientific">Monoraphidium neglectum</name>
    <dbReference type="NCBI Taxonomy" id="145388"/>
    <lineage>
        <taxon>Eukaryota</taxon>
        <taxon>Viridiplantae</taxon>
        <taxon>Chlorophyta</taxon>
        <taxon>core chlorophytes</taxon>
        <taxon>Chlorophyceae</taxon>
        <taxon>CS clade</taxon>
        <taxon>Sphaeropleales</taxon>
        <taxon>Selenastraceae</taxon>
        <taxon>Monoraphidium</taxon>
    </lineage>
</organism>
<feature type="non-terminal residue" evidence="3">
    <location>
        <position position="140"/>
    </location>
</feature>
<name>A0A0D2MGU4_9CHLO</name>
<dbReference type="GeneID" id="25731193"/>